<dbReference type="RefSeq" id="WP_133342960.1">
    <property type="nucleotide sequence ID" value="NZ_SMZO01000022.1"/>
</dbReference>
<proteinExistence type="predicted"/>
<dbReference type="InterPro" id="IPR028939">
    <property type="entry name" value="P5C_Rdtase_cat_N"/>
</dbReference>
<protein>
    <submittedName>
        <fullName evidence="2">Pyrroline-5-carboxylate reductase</fullName>
    </submittedName>
</protein>
<accession>A0A4R6AVK2</accession>
<dbReference type="AlphaFoldDB" id="A0A4R6AVK2"/>
<evidence type="ECO:0000313" key="3">
    <source>
        <dbReference type="Proteomes" id="UP000294562"/>
    </source>
</evidence>
<dbReference type="Gene3D" id="3.40.50.720">
    <property type="entry name" value="NAD(P)-binding Rossmann-like Domain"/>
    <property type="match status" value="1"/>
</dbReference>
<feature type="domain" description="Pyrroline-5-carboxylate reductase catalytic N-terminal" evidence="1">
    <location>
        <begin position="3"/>
        <end position="91"/>
    </location>
</feature>
<evidence type="ECO:0000313" key="2">
    <source>
        <dbReference type="EMBL" id="TDL87742.1"/>
    </source>
</evidence>
<keyword evidence="3" id="KW-1185">Reference proteome</keyword>
<dbReference type="InterPro" id="IPR036291">
    <property type="entry name" value="NAD(P)-bd_dom_sf"/>
</dbReference>
<dbReference type="EMBL" id="SMZO01000022">
    <property type="protein sequence ID" value="TDL87742.1"/>
    <property type="molecule type" value="Genomic_DNA"/>
</dbReference>
<sequence length="253" mass="26169">MARVGFLGTGEIASAMVRGLAGQGHTIFVSERNADIAAELSAEFQEVSIAANADVVGKSDIVIACLMAATARLVLPDLPWRSDHAVISVMVDVPCADLATLCAPAIDIALSIPMPFIARGGCPLPVYPESSALRALFGERNIILPVASEVALNAHFAASSLSAPILRMLVEGTQWLARETGDPVAAEAYVTALFAGYMHPDGSGHHLAGLLGSLATEGGLNAALRTAIEGVGAPEALRDGMDGLRPRLGLPTR</sequence>
<evidence type="ECO:0000259" key="1">
    <source>
        <dbReference type="Pfam" id="PF03807"/>
    </source>
</evidence>
<dbReference type="OrthoDB" id="9805754at2"/>
<gene>
    <name evidence="2" type="ORF">E2L05_10990</name>
</gene>
<organism evidence="2 3">
    <name type="scientific">Meridianimarinicoccus aquatilis</name>
    <dbReference type="NCBI Taxonomy" id="2552766"/>
    <lineage>
        <taxon>Bacteria</taxon>
        <taxon>Pseudomonadati</taxon>
        <taxon>Pseudomonadota</taxon>
        <taxon>Alphaproteobacteria</taxon>
        <taxon>Rhodobacterales</taxon>
        <taxon>Paracoccaceae</taxon>
        <taxon>Meridianimarinicoccus</taxon>
    </lineage>
</organism>
<dbReference type="SUPFAM" id="SSF51735">
    <property type="entry name" value="NAD(P)-binding Rossmann-fold domains"/>
    <property type="match status" value="1"/>
</dbReference>
<dbReference type="Pfam" id="PF03807">
    <property type="entry name" value="F420_oxidored"/>
    <property type="match status" value="1"/>
</dbReference>
<comment type="caution">
    <text evidence="2">The sequence shown here is derived from an EMBL/GenBank/DDBJ whole genome shotgun (WGS) entry which is preliminary data.</text>
</comment>
<dbReference type="Proteomes" id="UP000294562">
    <property type="component" value="Unassembled WGS sequence"/>
</dbReference>
<name>A0A4R6AVK2_9RHOB</name>
<reference evidence="2 3" key="1">
    <citation type="submission" date="2019-03" db="EMBL/GenBank/DDBJ databases">
        <title>Rhodobacteraceae bacterium SM1902, a new member of the family Rhodobacteraceae isolated from Yantai.</title>
        <authorList>
            <person name="Sun Y."/>
        </authorList>
    </citation>
    <scope>NUCLEOTIDE SEQUENCE [LARGE SCALE GENOMIC DNA]</scope>
    <source>
        <strain evidence="2 3">SM1902</strain>
    </source>
</reference>